<proteinExistence type="predicted"/>
<dbReference type="InterPro" id="IPR032710">
    <property type="entry name" value="NTF2-like_dom_sf"/>
</dbReference>
<dbReference type="Proteomes" id="UP000319342">
    <property type="component" value="Chromosome"/>
</dbReference>
<evidence type="ECO:0000256" key="1">
    <source>
        <dbReference type="SAM" id="MobiDB-lite"/>
    </source>
</evidence>
<gene>
    <name evidence="4" type="ORF">Pla163_01720</name>
</gene>
<dbReference type="CDD" id="cd00531">
    <property type="entry name" value="NTF2_like"/>
    <property type="match status" value="1"/>
</dbReference>
<evidence type="ECO:0000313" key="5">
    <source>
        <dbReference type="Proteomes" id="UP000319342"/>
    </source>
</evidence>
<organism evidence="4 5">
    <name type="scientific">Rohdeia mirabilis</name>
    <dbReference type="NCBI Taxonomy" id="2528008"/>
    <lineage>
        <taxon>Bacteria</taxon>
        <taxon>Pseudomonadati</taxon>
        <taxon>Planctomycetota</taxon>
        <taxon>Planctomycetia</taxon>
        <taxon>Planctomycetia incertae sedis</taxon>
        <taxon>Rohdeia</taxon>
    </lineage>
</organism>
<evidence type="ECO:0000259" key="3">
    <source>
        <dbReference type="Pfam" id="PF14534"/>
    </source>
</evidence>
<keyword evidence="2" id="KW-0732">Signal</keyword>
<keyword evidence="5" id="KW-1185">Reference proteome</keyword>
<dbReference type="Pfam" id="PF14534">
    <property type="entry name" value="DUF4440"/>
    <property type="match status" value="1"/>
</dbReference>
<feature type="region of interest" description="Disordered" evidence="1">
    <location>
        <begin position="163"/>
        <end position="203"/>
    </location>
</feature>
<sequence length="203" mass="21754" precursor="true">MRFERLFLGAALVALAVLPACSLPSGFTSRDRAVIESEAKFWADAVVAGDAEAIASCYETEGVILPGDGSPIVGTEALTAYYAQLPDIRKVRLQMVELNGHGPLAYALGTVEFVERVAEGEEPRSSFRRFVDLWRRQSNGRWLIARALSHELDPTNAFELEDALNAGAKAAEEDGASPGDEAADPAELEPAPADGQTVPSDPR</sequence>
<reference evidence="4 5" key="1">
    <citation type="submission" date="2019-02" db="EMBL/GenBank/DDBJ databases">
        <title>Deep-cultivation of Planctomycetes and their phenomic and genomic characterization uncovers novel biology.</title>
        <authorList>
            <person name="Wiegand S."/>
            <person name="Jogler M."/>
            <person name="Boedeker C."/>
            <person name="Pinto D."/>
            <person name="Vollmers J."/>
            <person name="Rivas-Marin E."/>
            <person name="Kohn T."/>
            <person name="Peeters S.H."/>
            <person name="Heuer A."/>
            <person name="Rast P."/>
            <person name="Oberbeckmann S."/>
            <person name="Bunk B."/>
            <person name="Jeske O."/>
            <person name="Meyerdierks A."/>
            <person name="Storesund J.E."/>
            <person name="Kallscheuer N."/>
            <person name="Luecker S."/>
            <person name="Lage O.M."/>
            <person name="Pohl T."/>
            <person name="Merkel B.J."/>
            <person name="Hornburger P."/>
            <person name="Mueller R.-W."/>
            <person name="Bruemmer F."/>
            <person name="Labrenz M."/>
            <person name="Spormann A.M."/>
            <person name="Op den Camp H."/>
            <person name="Overmann J."/>
            <person name="Amann R."/>
            <person name="Jetten M.S.M."/>
            <person name="Mascher T."/>
            <person name="Medema M.H."/>
            <person name="Devos D.P."/>
            <person name="Kaster A.-K."/>
            <person name="Ovreas L."/>
            <person name="Rohde M."/>
            <person name="Galperin M.Y."/>
            <person name="Jogler C."/>
        </authorList>
    </citation>
    <scope>NUCLEOTIDE SEQUENCE [LARGE SCALE GENOMIC DNA]</scope>
    <source>
        <strain evidence="4 5">Pla163</strain>
    </source>
</reference>
<evidence type="ECO:0000256" key="2">
    <source>
        <dbReference type="SAM" id="SignalP"/>
    </source>
</evidence>
<feature type="signal peptide" evidence="2">
    <location>
        <begin position="1"/>
        <end position="22"/>
    </location>
</feature>
<protein>
    <recommendedName>
        <fullName evidence="3">DUF4440 domain-containing protein</fullName>
    </recommendedName>
</protein>
<dbReference type="RefSeq" id="WP_145182135.1">
    <property type="nucleotide sequence ID" value="NZ_CP036290.1"/>
</dbReference>
<feature type="chain" id="PRO_5021790059" description="DUF4440 domain-containing protein" evidence="2">
    <location>
        <begin position="23"/>
        <end position="203"/>
    </location>
</feature>
<name>A0A518CV20_9BACT</name>
<dbReference type="AlphaFoldDB" id="A0A518CV20"/>
<dbReference type="InterPro" id="IPR027843">
    <property type="entry name" value="DUF4440"/>
</dbReference>
<evidence type="ECO:0000313" key="4">
    <source>
        <dbReference type="EMBL" id="QDU83076.1"/>
    </source>
</evidence>
<dbReference type="SUPFAM" id="SSF54427">
    <property type="entry name" value="NTF2-like"/>
    <property type="match status" value="1"/>
</dbReference>
<accession>A0A518CV20</accession>
<dbReference type="Gene3D" id="3.10.450.50">
    <property type="match status" value="1"/>
</dbReference>
<feature type="domain" description="DUF4440" evidence="3">
    <location>
        <begin position="37"/>
        <end position="144"/>
    </location>
</feature>
<dbReference type="OrthoDB" id="129755at2"/>
<dbReference type="EMBL" id="CP036290">
    <property type="protein sequence ID" value="QDU83076.1"/>
    <property type="molecule type" value="Genomic_DNA"/>
</dbReference>